<evidence type="ECO:0000313" key="11">
    <source>
        <dbReference type="Proteomes" id="UP000544110"/>
    </source>
</evidence>
<evidence type="ECO:0000256" key="3">
    <source>
        <dbReference type="ARBA" id="ARBA00006263"/>
    </source>
</evidence>
<dbReference type="GO" id="GO:0048472">
    <property type="term" value="F:threonine-phosphate decarboxylase activity"/>
    <property type="evidence" value="ECO:0007669"/>
    <property type="project" value="InterPro"/>
</dbReference>
<comment type="similarity">
    <text evidence="3 9">Belongs to the CobD/CbiB family.</text>
</comment>
<evidence type="ECO:0000256" key="9">
    <source>
        <dbReference type="HAMAP-Rule" id="MF_00024"/>
    </source>
</evidence>
<dbReference type="UniPathway" id="UPA00148"/>
<dbReference type="HAMAP" id="MF_00024">
    <property type="entry name" value="CobD_CbiB"/>
    <property type="match status" value="1"/>
</dbReference>
<evidence type="ECO:0000256" key="7">
    <source>
        <dbReference type="ARBA" id="ARBA00022989"/>
    </source>
</evidence>
<dbReference type="InterPro" id="IPR004485">
    <property type="entry name" value="Cobalamin_biosynth_CobD/CbiB"/>
</dbReference>
<dbReference type="Proteomes" id="UP000544110">
    <property type="component" value="Unassembled WGS sequence"/>
</dbReference>
<comment type="subcellular location">
    <subcellularLocation>
        <location evidence="1 9">Cell membrane</location>
        <topology evidence="1 9">Multi-pass membrane protein</topology>
    </subcellularLocation>
</comment>
<dbReference type="Pfam" id="PF03186">
    <property type="entry name" value="CobD_Cbib"/>
    <property type="match status" value="1"/>
</dbReference>
<evidence type="ECO:0000256" key="1">
    <source>
        <dbReference type="ARBA" id="ARBA00004651"/>
    </source>
</evidence>
<accession>A0A7Y9RTY0</accession>
<dbReference type="GO" id="GO:0015420">
    <property type="term" value="F:ABC-type vitamin B12 transporter activity"/>
    <property type="evidence" value="ECO:0007669"/>
    <property type="project" value="UniProtKB-UniRule"/>
</dbReference>
<dbReference type="EMBL" id="JACCAC010000001">
    <property type="protein sequence ID" value="NYG54518.1"/>
    <property type="molecule type" value="Genomic_DNA"/>
</dbReference>
<dbReference type="AlphaFoldDB" id="A0A7Y9RTY0"/>
<evidence type="ECO:0000256" key="5">
    <source>
        <dbReference type="ARBA" id="ARBA00022573"/>
    </source>
</evidence>
<evidence type="ECO:0000256" key="8">
    <source>
        <dbReference type="ARBA" id="ARBA00023136"/>
    </source>
</evidence>
<dbReference type="GO" id="GO:0005886">
    <property type="term" value="C:plasma membrane"/>
    <property type="evidence" value="ECO:0007669"/>
    <property type="project" value="UniProtKB-SubCell"/>
</dbReference>
<comment type="caution">
    <text evidence="10">The sequence shown here is derived from an EMBL/GenBank/DDBJ whole genome shotgun (WGS) entry which is preliminary data.</text>
</comment>
<proteinExistence type="inferred from homology"/>
<dbReference type="GO" id="GO:0016874">
    <property type="term" value="F:ligase activity"/>
    <property type="evidence" value="ECO:0007669"/>
    <property type="project" value="UniProtKB-KW"/>
</dbReference>
<sequence>MAAFGRLAAALERRWWADSVLRGLGHALVLTGGTALAGVAVERATARHPVTHAAATAVATWVVLGGTTLGREAAAVEGFLEVGDLPAARAQVGRIVGRSTTALDEAGVARAAVESAAENTADAAVAPLLWGAVAGVPGLLGYRAANTLDAMVGHRSPRHDRFGRASARLDDLLNLPASRLTGALAAGLAPTVGGRPRAALAAWRRDAAAHPSPNAGVVEAAFAGALGVALGGETPYPYGTQHRPLLGAGPAPGAHDVRRAVALSTRVQVAAGLACAALAARRGRSSESPVSR</sequence>
<evidence type="ECO:0000256" key="6">
    <source>
        <dbReference type="ARBA" id="ARBA00022692"/>
    </source>
</evidence>
<keyword evidence="8 9" id="KW-0472">Membrane</keyword>
<comment type="pathway">
    <text evidence="2 9">Cofactor biosynthesis; adenosylcobalamin biosynthesis.</text>
</comment>
<keyword evidence="6 9" id="KW-0812">Transmembrane</keyword>
<keyword evidence="10" id="KW-0436">Ligase</keyword>
<comment type="function">
    <text evidence="9">Converts cobyric acid to cobinamide by the addition of aminopropanol on the F carboxylic group.</text>
</comment>
<keyword evidence="5 9" id="KW-0169">Cobalamin biosynthesis</keyword>
<dbReference type="PANTHER" id="PTHR34308">
    <property type="entry name" value="COBALAMIN BIOSYNTHESIS PROTEIN CBIB"/>
    <property type="match status" value="1"/>
</dbReference>
<evidence type="ECO:0000313" key="10">
    <source>
        <dbReference type="EMBL" id="NYG54518.1"/>
    </source>
</evidence>
<reference evidence="10 11" key="1">
    <citation type="submission" date="2020-07" db="EMBL/GenBank/DDBJ databases">
        <title>Sequencing the genomes of 1000 actinobacteria strains.</title>
        <authorList>
            <person name="Klenk H.-P."/>
        </authorList>
    </citation>
    <scope>NUCLEOTIDE SEQUENCE [LARGE SCALE GENOMIC DNA]</scope>
    <source>
        <strain evidence="10 11">DSM 24552</strain>
    </source>
</reference>
<keyword evidence="7 9" id="KW-1133">Transmembrane helix</keyword>
<gene>
    <name evidence="9" type="primary">cobD</name>
    <name evidence="10" type="ORF">BJ989_000822</name>
</gene>
<organism evidence="10 11">
    <name type="scientific">Nocardioides perillae</name>
    <dbReference type="NCBI Taxonomy" id="1119534"/>
    <lineage>
        <taxon>Bacteria</taxon>
        <taxon>Bacillati</taxon>
        <taxon>Actinomycetota</taxon>
        <taxon>Actinomycetes</taxon>
        <taxon>Propionibacteriales</taxon>
        <taxon>Nocardioidaceae</taxon>
        <taxon>Nocardioides</taxon>
    </lineage>
</organism>
<name>A0A7Y9RTY0_9ACTN</name>
<evidence type="ECO:0000256" key="4">
    <source>
        <dbReference type="ARBA" id="ARBA00022475"/>
    </source>
</evidence>
<evidence type="ECO:0000256" key="2">
    <source>
        <dbReference type="ARBA" id="ARBA00004953"/>
    </source>
</evidence>
<keyword evidence="11" id="KW-1185">Reference proteome</keyword>
<dbReference type="PANTHER" id="PTHR34308:SF1">
    <property type="entry name" value="COBALAMIN BIOSYNTHESIS PROTEIN CBIB"/>
    <property type="match status" value="1"/>
</dbReference>
<protein>
    <recommendedName>
        <fullName evidence="9">Cobalamin biosynthesis protein CobD</fullName>
    </recommendedName>
</protein>
<keyword evidence="4 9" id="KW-1003">Cell membrane</keyword>
<dbReference type="GO" id="GO:0009236">
    <property type="term" value="P:cobalamin biosynthetic process"/>
    <property type="evidence" value="ECO:0007669"/>
    <property type="project" value="UniProtKB-UniRule"/>
</dbReference>